<dbReference type="PROSITE" id="PS51257">
    <property type="entry name" value="PROKAR_LIPOPROTEIN"/>
    <property type="match status" value="1"/>
</dbReference>
<evidence type="ECO:0000313" key="3">
    <source>
        <dbReference type="EMBL" id="NMO95874.1"/>
    </source>
</evidence>
<evidence type="ECO:0000259" key="2">
    <source>
        <dbReference type="Pfam" id="PF00535"/>
    </source>
</evidence>
<keyword evidence="4" id="KW-1185">Reference proteome</keyword>
<evidence type="ECO:0000313" key="4">
    <source>
        <dbReference type="Proteomes" id="UP000565468"/>
    </source>
</evidence>
<dbReference type="SUPFAM" id="SSF53448">
    <property type="entry name" value="Nucleotide-diphospho-sugar transferases"/>
    <property type="match status" value="1"/>
</dbReference>
<dbReference type="EMBL" id="JABBPN010000006">
    <property type="protein sequence ID" value="NMO95874.1"/>
    <property type="molecule type" value="Genomic_DNA"/>
</dbReference>
<comment type="caution">
    <text evidence="3">The sequence shown here is derived from an EMBL/GenBank/DDBJ whole genome shotgun (WGS) entry which is preliminary data.</text>
</comment>
<feature type="domain" description="Glycosyltransferase 2-like" evidence="2">
    <location>
        <begin position="6"/>
        <end position="148"/>
    </location>
</feature>
<reference evidence="3 4" key="1">
    <citation type="submission" date="2020-04" db="EMBL/GenBank/DDBJ databases">
        <title>Paenibacillus algicola sp. nov., a novel marine bacterium producing alginate lyase.</title>
        <authorList>
            <person name="Huang H."/>
        </authorList>
    </citation>
    <scope>NUCLEOTIDE SEQUENCE [LARGE SCALE GENOMIC DNA]</scope>
    <source>
        <strain evidence="3 4">L7-75</strain>
    </source>
</reference>
<dbReference type="Proteomes" id="UP000565468">
    <property type="component" value="Unassembled WGS sequence"/>
</dbReference>
<dbReference type="PANTHER" id="PTHR22916">
    <property type="entry name" value="GLYCOSYLTRANSFERASE"/>
    <property type="match status" value="1"/>
</dbReference>
<dbReference type="GO" id="GO:0016758">
    <property type="term" value="F:hexosyltransferase activity"/>
    <property type="evidence" value="ECO:0007669"/>
    <property type="project" value="UniProtKB-ARBA"/>
</dbReference>
<dbReference type="Gene3D" id="3.90.550.10">
    <property type="entry name" value="Spore Coat Polysaccharide Biosynthesis Protein SpsA, Chain A"/>
    <property type="match status" value="1"/>
</dbReference>
<evidence type="ECO:0000256" key="1">
    <source>
        <dbReference type="ARBA" id="ARBA00006739"/>
    </source>
</evidence>
<dbReference type="AlphaFoldDB" id="A0A848M8N9"/>
<gene>
    <name evidence="3" type="ORF">HII30_08845</name>
</gene>
<sequence>MTPKVTIVIPFYNCPYIQQALTSACGQSYPDIEIIVVDDGSSVHTNLLDPFRDRIFYMGKKNGGTATALNHGIMHASGEYVAWLSSDDLFYPNKIERQVTFMLEQGLDVSYTDFSTIDARSRISKVSNGIPMASQSDLARQLVYSNPINGCTVMARKDLFVGVGLFNEKLLYTHDFEMWVKMVMHGARFNYLHEPLTMYRYHAGMGTMKHRRVINREYGRLKKMYRGVLTNIAAQGG</sequence>
<name>A0A848M8N9_PAELE</name>
<dbReference type="Pfam" id="PF00535">
    <property type="entry name" value="Glycos_transf_2"/>
    <property type="match status" value="1"/>
</dbReference>
<keyword evidence="3" id="KW-0808">Transferase</keyword>
<dbReference type="InterPro" id="IPR029044">
    <property type="entry name" value="Nucleotide-diphossugar_trans"/>
</dbReference>
<dbReference type="RefSeq" id="WP_169504663.1">
    <property type="nucleotide sequence ID" value="NZ_JABBPN010000006.1"/>
</dbReference>
<comment type="similarity">
    <text evidence="1">Belongs to the glycosyltransferase 2 family.</text>
</comment>
<accession>A0A848M8N9</accession>
<dbReference type="InterPro" id="IPR001173">
    <property type="entry name" value="Glyco_trans_2-like"/>
</dbReference>
<organism evidence="3 4">
    <name type="scientific">Paenibacillus lemnae</name>
    <dbReference type="NCBI Taxonomy" id="1330551"/>
    <lineage>
        <taxon>Bacteria</taxon>
        <taxon>Bacillati</taxon>
        <taxon>Bacillota</taxon>
        <taxon>Bacilli</taxon>
        <taxon>Bacillales</taxon>
        <taxon>Paenibacillaceae</taxon>
        <taxon>Paenibacillus</taxon>
    </lineage>
</organism>
<protein>
    <submittedName>
        <fullName evidence="3">Glycosyltransferase</fullName>
    </submittedName>
</protein>
<dbReference type="PANTHER" id="PTHR22916:SF3">
    <property type="entry name" value="UDP-GLCNAC:BETAGAL BETA-1,3-N-ACETYLGLUCOSAMINYLTRANSFERASE-LIKE PROTEIN 1"/>
    <property type="match status" value="1"/>
</dbReference>
<proteinExistence type="inferred from homology"/>